<feature type="domain" description="Caspase family p20" evidence="7">
    <location>
        <begin position="259"/>
        <end position="374"/>
    </location>
</feature>
<name>A0A097ZJ82_DUGJA</name>
<protein>
    <submittedName>
        <fullName evidence="8">Caspase-8</fullName>
    </submittedName>
</protein>
<dbReference type="InterPro" id="IPR033139">
    <property type="entry name" value="Caspase_cys_AS"/>
</dbReference>
<evidence type="ECO:0000256" key="4">
    <source>
        <dbReference type="RuleBase" id="RU003971"/>
    </source>
</evidence>
<dbReference type="InterPro" id="IPR002138">
    <property type="entry name" value="Pept_C14_p10"/>
</dbReference>
<dbReference type="InterPro" id="IPR029030">
    <property type="entry name" value="Caspase-like_dom_sf"/>
</dbReference>
<dbReference type="GO" id="GO:0042981">
    <property type="term" value="P:regulation of apoptotic process"/>
    <property type="evidence" value="ECO:0007669"/>
    <property type="project" value="InterPro"/>
</dbReference>
<dbReference type="InterPro" id="IPR015917">
    <property type="entry name" value="Pept_C14A"/>
</dbReference>
<evidence type="ECO:0000256" key="2">
    <source>
        <dbReference type="ARBA" id="ARBA00022703"/>
    </source>
</evidence>
<accession>A0A097ZJ82</accession>
<dbReference type="PROSITE" id="PS01122">
    <property type="entry name" value="CASPASE_CYS"/>
    <property type="match status" value="1"/>
</dbReference>
<organism evidence="8">
    <name type="scientific">Dugesia japonica</name>
    <name type="common">Planarian</name>
    <dbReference type="NCBI Taxonomy" id="6161"/>
    <lineage>
        <taxon>Eukaryota</taxon>
        <taxon>Metazoa</taxon>
        <taxon>Spiralia</taxon>
        <taxon>Lophotrochozoa</taxon>
        <taxon>Platyhelminthes</taxon>
        <taxon>Rhabditophora</taxon>
        <taxon>Seriata</taxon>
        <taxon>Tricladida</taxon>
        <taxon>Continenticola</taxon>
        <taxon>Geoplanoidea</taxon>
        <taxon>Dugesiidae</taxon>
        <taxon>Dugesia</taxon>
    </lineage>
</organism>
<dbReference type="GO" id="GO:0051604">
    <property type="term" value="P:protein maturation"/>
    <property type="evidence" value="ECO:0007669"/>
    <property type="project" value="UniProtKB-ARBA"/>
</dbReference>
<evidence type="ECO:0000259" key="6">
    <source>
        <dbReference type="PROSITE" id="PS50207"/>
    </source>
</evidence>
<dbReference type="AlphaFoldDB" id="A0A097ZJ82"/>
<dbReference type="InterPro" id="IPR011600">
    <property type="entry name" value="Pept_C14_caspase"/>
</dbReference>
<dbReference type="GO" id="GO:0005737">
    <property type="term" value="C:cytoplasm"/>
    <property type="evidence" value="ECO:0007669"/>
    <property type="project" value="UniProtKB-ARBA"/>
</dbReference>
<evidence type="ECO:0000256" key="3">
    <source>
        <dbReference type="ARBA" id="ARBA00022737"/>
    </source>
</evidence>
<gene>
    <name evidence="8" type="primary">casp8</name>
</gene>
<feature type="domain" description="DED" evidence="5">
    <location>
        <begin position="13"/>
        <end position="78"/>
    </location>
</feature>
<evidence type="ECO:0000256" key="1">
    <source>
        <dbReference type="ARBA" id="ARBA00010134"/>
    </source>
</evidence>
<proteinExistence type="evidence at transcript level"/>
<dbReference type="PANTHER" id="PTHR48169">
    <property type="entry name" value="DED DOMAIN-CONTAINING PROTEIN"/>
    <property type="match status" value="1"/>
</dbReference>
<dbReference type="SUPFAM" id="SSF52129">
    <property type="entry name" value="Caspase-like"/>
    <property type="match status" value="1"/>
</dbReference>
<keyword evidence="3" id="KW-0677">Repeat</keyword>
<dbReference type="Gene3D" id="3.40.50.1460">
    <property type="match status" value="1"/>
</dbReference>
<dbReference type="EMBL" id="AB897787">
    <property type="protein sequence ID" value="BAP74679.1"/>
    <property type="molecule type" value="mRNA"/>
</dbReference>
<dbReference type="PROSITE" id="PS50207">
    <property type="entry name" value="CASPASE_P10"/>
    <property type="match status" value="1"/>
</dbReference>
<evidence type="ECO:0000313" key="8">
    <source>
        <dbReference type="EMBL" id="BAP74679.1"/>
    </source>
</evidence>
<feature type="domain" description="Caspase family p10" evidence="6">
    <location>
        <begin position="413"/>
        <end position="495"/>
    </location>
</feature>
<dbReference type="PROSITE" id="PS50168">
    <property type="entry name" value="DED"/>
    <property type="match status" value="1"/>
</dbReference>
<dbReference type="GO" id="GO:0006508">
    <property type="term" value="P:proteolysis"/>
    <property type="evidence" value="ECO:0007669"/>
    <property type="project" value="InterPro"/>
</dbReference>
<dbReference type="SMART" id="SM00115">
    <property type="entry name" value="CASc"/>
    <property type="match status" value="1"/>
</dbReference>
<dbReference type="PRINTS" id="PR00376">
    <property type="entry name" value="IL1BCENZYME"/>
</dbReference>
<sequence length="499" mass="58439">MCKINFHNFYQYDLSTDDAECIQFLLSDFLLHWDIFQMDNGGRIQDFVFLLIRNGLTENETLNVIIESLYFVPRLDILYECSISYDSYISNPVGKLICNKRLLFFNLFNELEEKDFKSILHILWKEYVKDEPWEPKCSILQNLDKLLKMSRENDTLFDEIKSYFSNFGNNRTKKVVDVYEENRECTICDSEQLWQKVSNDNKQSNNDKIIIAMEKGDEFSNPSFAINDDEGRMKLINYKADESYLVPERDSIKSFCLIFDIRDYENKPRKGSEKDILKIRKTFEKLHFTIQPYKNVTKSEMFDIAKTYANIDAKSSGSMLVCFILAHGSKDCIFDINEEKVNIRQFSLCFSAKNCEAYRNKPKVFFIQACQGDRFHEGIPETSIDLEESSQCSYLQTGNQPIKIEEYKKSDMIPEEADFIYGMATVSDYVAFRSTKKGSWYITELCKRINEEVKTNDVIGILTNVNGDVSRRNYKNKCQLPSVIFTTRKKCYLTEQTSK</sequence>
<dbReference type="Pfam" id="PF00656">
    <property type="entry name" value="Peptidase_C14"/>
    <property type="match status" value="1"/>
</dbReference>
<dbReference type="InterPro" id="IPR001875">
    <property type="entry name" value="DED_dom"/>
</dbReference>
<comment type="similarity">
    <text evidence="1 4">Belongs to the peptidase C14A family.</text>
</comment>
<dbReference type="GO" id="GO:0006915">
    <property type="term" value="P:apoptotic process"/>
    <property type="evidence" value="ECO:0007669"/>
    <property type="project" value="UniProtKB-KW"/>
</dbReference>
<evidence type="ECO:0000259" key="5">
    <source>
        <dbReference type="PROSITE" id="PS50168"/>
    </source>
</evidence>
<dbReference type="PROSITE" id="PS50208">
    <property type="entry name" value="CASPASE_P20"/>
    <property type="match status" value="1"/>
</dbReference>
<evidence type="ECO:0000259" key="7">
    <source>
        <dbReference type="PROSITE" id="PS50208"/>
    </source>
</evidence>
<dbReference type="GO" id="GO:0004197">
    <property type="term" value="F:cysteine-type endopeptidase activity"/>
    <property type="evidence" value="ECO:0007669"/>
    <property type="project" value="InterPro"/>
</dbReference>
<reference evidence="8" key="1">
    <citation type="journal article" date="2014" name="Mol. Biol. Evol.">
        <title>The apoptotic initiator caspase-8: its functional ubiquity and genetic diversity during animal evolution.</title>
        <authorList>
            <person name="Sakamaki K."/>
            <person name="Shimizu K."/>
            <person name="Iwata H."/>
            <person name="Imai K."/>
            <person name="Satou Y."/>
            <person name="Funayama N."/>
            <person name="Nozaki M."/>
            <person name="Yajima M."/>
            <person name="Nishimura O."/>
            <person name="Higuchi M."/>
            <person name="Chiba K."/>
            <person name="Yoshimoto M."/>
            <person name="Kimura H."/>
            <person name="Gracey A.Y."/>
            <person name="Shimizu T."/>
            <person name="Tomii K."/>
            <person name="Gotoh O."/>
            <person name="Akasaka K."/>
            <person name="Sawasaki T."/>
            <person name="Miller D.J."/>
        </authorList>
    </citation>
    <scope>NUCLEOTIDE SEQUENCE</scope>
    <source>
        <strain evidence="8">GI</strain>
        <tissue evidence="8">Whole body</tissue>
    </source>
</reference>
<dbReference type="InterPro" id="IPR001309">
    <property type="entry name" value="Pept_C14_p20"/>
</dbReference>
<keyword evidence="2" id="KW-0053">Apoptosis</keyword>
<dbReference type="PANTHER" id="PTHR48169:SF7">
    <property type="entry name" value="CASPASE 10"/>
    <property type="match status" value="1"/>
</dbReference>